<dbReference type="Proteomes" id="UP000044602">
    <property type="component" value="Unassembled WGS sequence"/>
</dbReference>
<dbReference type="EMBL" id="CVQH01025070">
    <property type="protein sequence ID" value="CRK37858.1"/>
    <property type="molecule type" value="Genomic_DNA"/>
</dbReference>
<evidence type="ECO:0000313" key="2">
    <source>
        <dbReference type="EMBL" id="CRK37858.1"/>
    </source>
</evidence>
<keyword evidence="3" id="KW-1185">Reference proteome</keyword>
<evidence type="ECO:0000313" key="3">
    <source>
        <dbReference type="Proteomes" id="UP000044602"/>
    </source>
</evidence>
<name>A0A0G4MUC8_VERLO</name>
<feature type="non-terminal residue" evidence="2">
    <location>
        <position position="93"/>
    </location>
</feature>
<feature type="region of interest" description="Disordered" evidence="1">
    <location>
        <begin position="66"/>
        <end position="93"/>
    </location>
</feature>
<evidence type="ECO:0000256" key="1">
    <source>
        <dbReference type="SAM" id="MobiDB-lite"/>
    </source>
</evidence>
<dbReference type="AlphaFoldDB" id="A0A0G4MUC8"/>
<proteinExistence type="predicted"/>
<feature type="non-terminal residue" evidence="2">
    <location>
        <position position="1"/>
    </location>
</feature>
<accession>A0A0G4MUC8</accession>
<gene>
    <name evidence="2" type="ORF">BN1708_020389</name>
</gene>
<sequence length="93" mass="10618">LHPRRPLPRPAVLRLRVGQPARMLGALWLLQPHLDTRRPHQLVAHYHTQLGLRGGRFRPLSRLLAAQPLPGAQRHRPPDEQDSAHRRCRPAPG</sequence>
<organism evidence="2 3">
    <name type="scientific">Verticillium longisporum</name>
    <name type="common">Verticillium dahliae var. longisporum</name>
    <dbReference type="NCBI Taxonomy" id="100787"/>
    <lineage>
        <taxon>Eukaryota</taxon>
        <taxon>Fungi</taxon>
        <taxon>Dikarya</taxon>
        <taxon>Ascomycota</taxon>
        <taxon>Pezizomycotina</taxon>
        <taxon>Sordariomycetes</taxon>
        <taxon>Hypocreomycetidae</taxon>
        <taxon>Glomerellales</taxon>
        <taxon>Plectosphaerellaceae</taxon>
        <taxon>Verticillium</taxon>
    </lineage>
</organism>
<protein>
    <submittedName>
        <fullName evidence="2">Uncharacterized protein</fullName>
    </submittedName>
</protein>
<reference evidence="2 3" key="1">
    <citation type="submission" date="2015-05" db="EMBL/GenBank/DDBJ databases">
        <authorList>
            <person name="Wang D.B."/>
            <person name="Wang M."/>
        </authorList>
    </citation>
    <scope>NUCLEOTIDE SEQUENCE [LARGE SCALE GENOMIC DNA]</scope>
    <source>
        <strain evidence="2">VL1</strain>
    </source>
</reference>
<feature type="compositionally biased region" description="Basic and acidic residues" evidence="1">
    <location>
        <begin position="76"/>
        <end position="85"/>
    </location>
</feature>